<proteinExistence type="predicted"/>
<evidence type="ECO:0000313" key="2">
    <source>
        <dbReference type="Proteomes" id="UP000535491"/>
    </source>
</evidence>
<organism evidence="1 2">
    <name type="scientific">Paenactinomyces guangxiensis</name>
    <dbReference type="NCBI Taxonomy" id="1490290"/>
    <lineage>
        <taxon>Bacteria</taxon>
        <taxon>Bacillati</taxon>
        <taxon>Bacillota</taxon>
        <taxon>Bacilli</taxon>
        <taxon>Bacillales</taxon>
        <taxon>Thermoactinomycetaceae</taxon>
        <taxon>Paenactinomyces</taxon>
    </lineage>
</organism>
<name>A0A7W1WNS9_9BACL</name>
<dbReference type="Proteomes" id="UP000535491">
    <property type="component" value="Unassembled WGS sequence"/>
</dbReference>
<dbReference type="EMBL" id="JACEIQ010000001">
    <property type="protein sequence ID" value="MBA4493230.1"/>
    <property type="molecule type" value="Genomic_DNA"/>
</dbReference>
<accession>A0A7W1WNS9</accession>
<protein>
    <submittedName>
        <fullName evidence="1">Uncharacterized protein</fullName>
    </submittedName>
</protein>
<comment type="caution">
    <text evidence="1">The sequence shown here is derived from an EMBL/GenBank/DDBJ whole genome shotgun (WGS) entry which is preliminary data.</text>
</comment>
<dbReference type="RefSeq" id="WP_181750429.1">
    <property type="nucleotide sequence ID" value="NZ_JACEIQ010000001.1"/>
</dbReference>
<sequence>MVQKKGLARDESATIKKGEAVGFVVYAMAKLGYSRLQIEEITRELRNCFNIKCRNDVFDSSLTAGRTDRKNLLPTIAEQNNKMDS</sequence>
<gene>
    <name evidence="1" type="ORF">H1191_02740</name>
</gene>
<dbReference type="AlphaFoldDB" id="A0A7W1WNS9"/>
<keyword evidence="2" id="KW-1185">Reference proteome</keyword>
<evidence type="ECO:0000313" key="1">
    <source>
        <dbReference type="EMBL" id="MBA4493230.1"/>
    </source>
</evidence>
<reference evidence="1 2" key="1">
    <citation type="submission" date="2020-07" db="EMBL/GenBank/DDBJ databases">
        <authorList>
            <person name="Feng H."/>
        </authorList>
    </citation>
    <scope>NUCLEOTIDE SEQUENCE [LARGE SCALE GENOMIC DNA]</scope>
    <source>
        <strain evidence="2">s-10</strain>
    </source>
</reference>